<keyword evidence="6" id="KW-1133">Transmembrane helix</keyword>
<feature type="domain" description="Peptidase A1" evidence="8">
    <location>
        <begin position="90"/>
        <end position="406"/>
    </location>
</feature>
<accession>A0AAD7DNJ1</accession>
<gene>
    <name evidence="9" type="ORF">B0H17DRAFT_931834</name>
</gene>
<dbReference type="GO" id="GO:0004190">
    <property type="term" value="F:aspartic-type endopeptidase activity"/>
    <property type="evidence" value="ECO:0007669"/>
    <property type="project" value="UniProtKB-KW"/>
</dbReference>
<evidence type="ECO:0000256" key="7">
    <source>
        <dbReference type="SAM" id="SignalP"/>
    </source>
</evidence>
<dbReference type="Pfam" id="PF00026">
    <property type="entry name" value="Asp"/>
    <property type="match status" value="1"/>
</dbReference>
<dbReference type="PROSITE" id="PS51767">
    <property type="entry name" value="PEPTIDASE_A1"/>
    <property type="match status" value="1"/>
</dbReference>
<dbReference type="PRINTS" id="PR00792">
    <property type="entry name" value="PEPSIN"/>
</dbReference>
<dbReference type="PANTHER" id="PTHR47966:SF6">
    <property type="entry name" value="PEPTIDASE A1 DOMAIN-CONTAINING PROTEIN"/>
    <property type="match status" value="1"/>
</dbReference>
<feature type="transmembrane region" description="Helical" evidence="6">
    <location>
        <begin position="381"/>
        <end position="404"/>
    </location>
</feature>
<evidence type="ECO:0000256" key="4">
    <source>
        <dbReference type="ARBA" id="ARBA00022801"/>
    </source>
</evidence>
<feature type="active site" evidence="5">
    <location>
        <position position="296"/>
    </location>
</feature>
<evidence type="ECO:0000256" key="5">
    <source>
        <dbReference type="PIRSR" id="PIRSR601461-1"/>
    </source>
</evidence>
<dbReference type="InterPro" id="IPR021109">
    <property type="entry name" value="Peptidase_aspartic_dom_sf"/>
</dbReference>
<keyword evidence="3" id="KW-0064">Aspartyl protease</keyword>
<feature type="signal peptide" evidence="7">
    <location>
        <begin position="1"/>
        <end position="20"/>
    </location>
</feature>
<organism evidence="9 10">
    <name type="scientific">Mycena rosella</name>
    <name type="common">Pink bonnet</name>
    <name type="synonym">Agaricus rosellus</name>
    <dbReference type="NCBI Taxonomy" id="1033263"/>
    <lineage>
        <taxon>Eukaryota</taxon>
        <taxon>Fungi</taxon>
        <taxon>Dikarya</taxon>
        <taxon>Basidiomycota</taxon>
        <taxon>Agaricomycotina</taxon>
        <taxon>Agaricomycetes</taxon>
        <taxon>Agaricomycetidae</taxon>
        <taxon>Agaricales</taxon>
        <taxon>Marasmiineae</taxon>
        <taxon>Mycenaceae</taxon>
        <taxon>Mycena</taxon>
    </lineage>
</organism>
<name>A0AAD7DNJ1_MYCRO</name>
<sequence length="481" mass="51322">MRLQSFLLLLNGSAAAFASASSVVFQSTVPAADPLHFPLARRTGRPTSYLGSAERARARYGVSGSGTPPRRHMISRQDMELVAQGGDTIYLLDIRIGTPPQTVSLMIDTGYADVWVAQSPCSNCPGSSTLYDSTASSTFSHNTTNITTITDGNNDEVSGIVARETFQIGSYTVTSQEFLQVNNLTGGTLLGSEAGELGLAFSALASTTKSTLWQAAMTQGAVPEMSFWLKRGAPNEGLGGIFTFGGTNASLFTGEIEFQDLAAPPTGGFWQLNVSAITVQGKAVTIASNAGVSIIDVGTTLIGGPANYVNAIWAAIPGSKPATDMPRFYQFPCNTTVNVTVSFGGKAWPINPVDINLGTTSASDGACLGAIFVISETDAPLWVFGITFLASIFTPGCHTCSYLLRQMYTLCSARPRHLSDSQTWQVTNVRWQCSDHCIRTNSLSKLAAVHQNQHLPVPPNRVPHLLRYPLRHPPVALPPRE</sequence>
<comment type="caution">
    <text evidence="9">The sequence shown here is derived from an EMBL/GenBank/DDBJ whole genome shotgun (WGS) entry which is preliminary data.</text>
</comment>
<evidence type="ECO:0000313" key="10">
    <source>
        <dbReference type="Proteomes" id="UP001221757"/>
    </source>
</evidence>
<dbReference type="InterPro" id="IPR001461">
    <property type="entry name" value="Aspartic_peptidase_A1"/>
</dbReference>
<dbReference type="FunFam" id="2.40.70.10:FF:000115">
    <property type="entry name" value="Lysosomal aspartic protease"/>
    <property type="match status" value="1"/>
</dbReference>
<dbReference type="Proteomes" id="UP001221757">
    <property type="component" value="Unassembled WGS sequence"/>
</dbReference>
<dbReference type="Gene3D" id="2.40.70.10">
    <property type="entry name" value="Acid Proteases"/>
    <property type="match status" value="2"/>
</dbReference>
<dbReference type="CDD" id="cd05471">
    <property type="entry name" value="pepsin_like"/>
    <property type="match status" value="1"/>
</dbReference>
<dbReference type="GO" id="GO:0006508">
    <property type="term" value="P:proteolysis"/>
    <property type="evidence" value="ECO:0007669"/>
    <property type="project" value="UniProtKB-KW"/>
</dbReference>
<dbReference type="PANTHER" id="PTHR47966">
    <property type="entry name" value="BETA-SITE APP-CLEAVING ENZYME, ISOFORM A-RELATED"/>
    <property type="match status" value="1"/>
</dbReference>
<reference evidence="9" key="1">
    <citation type="submission" date="2023-03" db="EMBL/GenBank/DDBJ databases">
        <title>Massive genome expansion in bonnet fungi (Mycena s.s.) driven by repeated elements and novel gene families across ecological guilds.</title>
        <authorList>
            <consortium name="Lawrence Berkeley National Laboratory"/>
            <person name="Harder C.B."/>
            <person name="Miyauchi S."/>
            <person name="Viragh M."/>
            <person name="Kuo A."/>
            <person name="Thoen E."/>
            <person name="Andreopoulos B."/>
            <person name="Lu D."/>
            <person name="Skrede I."/>
            <person name="Drula E."/>
            <person name="Henrissat B."/>
            <person name="Morin E."/>
            <person name="Kohler A."/>
            <person name="Barry K."/>
            <person name="LaButti K."/>
            <person name="Morin E."/>
            <person name="Salamov A."/>
            <person name="Lipzen A."/>
            <person name="Mereny Z."/>
            <person name="Hegedus B."/>
            <person name="Baldrian P."/>
            <person name="Stursova M."/>
            <person name="Weitz H."/>
            <person name="Taylor A."/>
            <person name="Grigoriev I.V."/>
            <person name="Nagy L.G."/>
            <person name="Martin F."/>
            <person name="Kauserud H."/>
        </authorList>
    </citation>
    <scope>NUCLEOTIDE SEQUENCE</scope>
    <source>
        <strain evidence="9">CBHHK067</strain>
    </source>
</reference>
<feature type="chain" id="PRO_5042201343" evidence="7">
    <location>
        <begin position="21"/>
        <end position="481"/>
    </location>
</feature>
<evidence type="ECO:0000313" key="9">
    <source>
        <dbReference type="EMBL" id="KAJ7694416.1"/>
    </source>
</evidence>
<protein>
    <submittedName>
        <fullName evidence="9">Aspartic peptidase domain-containing protein</fullName>
    </submittedName>
</protein>
<keyword evidence="7" id="KW-0732">Signal</keyword>
<dbReference type="InterPro" id="IPR033121">
    <property type="entry name" value="PEPTIDASE_A1"/>
</dbReference>
<keyword evidence="10" id="KW-1185">Reference proteome</keyword>
<dbReference type="SUPFAM" id="SSF50630">
    <property type="entry name" value="Acid proteases"/>
    <property type="match status" value="1"/>
</dbReference>
<evidence type="ECO:0000259" key="8">
    <source>
        <dbReference type="PROSITE" id="PS51767"/>
    </source>
</evidence>
<evidence type="ECO:0000256" key="6">
    <source>
        <dbReference type="SAM" id="Phobius"/>
    </source>
</evidence>
<keyword evidence="2" id="KW-0645">Protease</keyword>
<feature type="active site" evidence="5">
    <location>
        <position position="108"/>
    </location>
</feature>
<dbReference type="AlphaFoldDB" id="A0AAD7DNJ1"/>
<keyword evidence="6" id="KW-0472">Membrane</keyword>
<keyword evidence="6" id="KW-0812">Transmembrane</keyword>
<evidence type="ECO:0000256" key="2">
    <source>
        <dbReference type="ARBA" id="ARBA00022670"/>
    </source>
</evidence>
<comment type="similarity">
    <text evidence="1">Belongs to the peptidase A1 family.</text>
</comment>
<evidence type="ECO:0000256" key="1">
    <source>
        <dbReference type="ARBA" id="ARBA00007447"/>
    </source>
</evidence>
<keyword evidence="4" id="KW-0378">Hydrolase</keyword>
<evidence type="ECO:0000256" key="3">
    <source>
        <dbReference type="ARBA" id="ARBA00022750"/>
    </source>
</evidence>
<proteinExistence type="inferred from homology"/>
<dbReference type="InterPro" id="IPR034164">
    <property type="entry name" value="Pepsin-like_dom"/>
</dbReference>
<dbReference type="EMBL" id="JARKIE010000042">
    <property type="protein sequence ID" value="KAJ7694416.1"/>
    <property type="molecule type" value="Genomic_DNA"/>
</dbReference>